<evidence type="ECO:0000259" key="2">
    <source>
        <dbReference type="Pfam" id="PF13649"/>
    </source>
</evidence>
<evidence type="ECO:0000256" key="1">
    <source>
        <dbReference type="ARBA" id="ARBA00022679"/>
    </source>
</evidence>
<dbReference type="PANTHER" id="PTHR43861">
    <property type="entry name" value="TRANS-ACONITATE 2-METHYLTRANSFERASE-RELATED"/>
    <property type="match status" value="1"/>
</dbReference>
<dbReference type="GO" id="GO:0016740">
    <property type="term" value="F:transferase activity"/>
    <property type="evidence" value="ECO:0007669"/>
    <property type="project" value="UniProtKB-KW"/>
</dbReference>
<gene>
    <name evidence="3" type="ORF">METZ01_LOCUS113786</name>
</gene>
<dbReference type="InterPro" id="IPR041698">
    <property type="entry name" value="Methyltransf_25"/>
</dbReference>
<feature type="domain" description="Methyltransferase" evidence="2">
    <location>
        <begin position="38"/>
        <end position="129"/>
    </location>
</feature>
<dbReference type="InterPro" id="IPR029063">
    <property type="entry name" value="SAM-dependent_MTases_sf"/>
</dbReference>
<organism evidence="3">
    <name type="scientific">marine metagenome</name>
    <dbReference type="NCBI Taxonomy" id="408172"/>
    <lineage>
        <taxon>unclassified sequences</taxon>
        <taxon>metagenomes</taxon>
        <taxon>ecological metagenomes</taxon>
    </lineage>
</organism>
<dbReference type="Gene3D" id="3.40.50.150">
    <property type="entry name" value="Vaccinia Virus protein VP39"/>
    <property type="match status" value="1"/>
</dbReference>
<name>A0A381X8P8_9ZZZZ</name>
<proteinExistence type="predicted"/>
<sequence length="206" mass="23831">MDKKYWDGYYTDHHAKSNPTSFAKSIINTLPKKTCQLLEIGCGNGRDSFYFSGKGHDVSAFDQSEVIIKTLQNTGKNSPHFFIDDIRNMSIHPKEPFDIVYARFVLHALNENEAQQAFKWIFEHLNNGGLFYSESRSINDKIFGEGEKIEKHIYKTDHRRRFLVKNDLIKELESFGFTINYVLEKQGLAVYKDSDPVVIRVIAQKS</sequence>
<keyword evidence="1" id="KW-0808">Transferase</keyword>
<dbReference type="Pfam" id="PF13649">
    <property type="entry name" value="Methyltransf_25"/>
    <property type="match status" value="1"/>
</dbReference>
<dbReference type="AlphaFoldDB" id="A0A381X8P8"/>
<evidence type="ECO:0000313" key="3">
    <source>
        <dbReference type="EMBL" id="SVA60932.1"/>
    </source>
</evidence>
<reference evidence="3" key="1">
    <citation type="submission" date="2018-05" db="EMBL/GenBank/DDBJ databases">
        <authorList>
            <person name="Lanie J.A."/>
            <person name="Ng W.-L."/>
            <person name="Kazmierczak K.M."/>
            <person name="Andrzejewski T.M."/>
            <person name="Davidsen T.M."/>
            <person name="Wayne K.J."/>
            <person name="Tettelin H."/>
            <person name="Glass J.I."/>
            <person name="Rusch D."/>
            <person name="Podicherti R."/>
            <person name="Tsui H.-C.T."/>
            <person name="Winkler M.E."/>
        </authorList>
    </citation>
    <scope>NUCLEOTIDE SEQUENCE</scope>
</reference>
<dbReference type="CDD" id="cd02440">
    <property type="entry name" value="AdoMet_MTases"/>
    <property type="match status" value="1"/>
</dbReference>
<dbReference type="SUPFAM" id="SSF53335">
    <property type="entry name" value="S-adenosyl-L-methionine-dependent methyltransferases"/>
    <property type="match status" value="1"/>
</dbReference>
<accession>A0A381X8P8</accession>
<dbReference type="EMBL" id="UINC01014252">
    <property type="protein sequence ID" value="SVA60932.1"/>
    <property type="molecule type" value="Genomic_DNA"/>
</dbReference>
<protein>
    <recommendedName>
        <fullName evidence="2">Methyltransferase domain-containing protein</fullName>
    </recommendedName>
</protein>